<comment type="caution">
    <text evidence="2">The sequence shown here is derived from an EMBL/GenBank/DDBJ whole genome shotgun (WGS) entry which is preliminary data.</text>
</comment>
<keyword evidence="3" id="KW-1185">Reference proteome</keyword>
<dbReference type="InterPro" id="IPR009717">
    <property type="entry name" value="Mo-dep_Nase_C"/>
</dbReference>
<dbReference type="Proteomes" id="UP000621799">
    <property type="component" value="Unassembled WGS sequence"/>
</dbReference>
<proteinExistence type="predicted"/>
<name>A0A928W1H7_9CYAN</name>
<reference evidence="2" key="1">
    <citation type="submission" date="2020-10" db="EMBL/GenBank/DDBJ databases">
        <authorList>
            <person name="Castelo-Branco R."/>
            <person name="Eusebio N."/>
            <person name="Adriana R."/>
            <person name="Vieira A."/>
            <person name="Brugerolle De Fraissinette N."/>
            <person name="Rezende De Castro R."/>
            <person name="Schneider M.P."/>
            <person name="Vasconcelos V."/>
            <person name="Leao P.N."/>
        </authorList>
    </citation>
    <scope>NUCLEOTIDE SEQUENCE</scope>
    <source>
        <strain evidence="2">LEGE 11467</strain>
    </source>
</reference>
<gene>
    <name evidence="2" type="ORF">IQ235_15475</name>
</gene>
<dbReference type="RefSeq" id="WP_264322353.1">
    <property type="nucleotide sequence ID" value="NZ_JADEXN010000312.1"/>
</dbReference>
<feature type="domain" description="Mo-dependent nitrogenase C-terminal" evidence="1">
    <location>
        <begin position="8"/>
        <end position="83"/>
    </location>
</feature>
<organism evidence="2 3">
    <name type="scientific">Zarconia navalis LEGE 11467</name>
    <dbReference type="NCBI Taxonomy" id="1828826"/>
    <lineage>
        <taxon>Bacteria</taxon>
        <taxon>Bacillati</taxon>
        <taxon>Cyanobacteriota</taxon>
        <taxon>Cyanophyceae</taxon>
        <taxon>Oscillatoriophycideae</taxon>
        <taxon>Oscillatoriales</taxon>
        <taxon>Oscillatoriales incertae sedis</taxon>
        <taxon>Zarconia</taxon>
        <taxon>Zarconia navalis</taxon>
    </lineage>
</organism>
<evidence type="ECO:0000259" key="1">
    <source>
        <dbReference type="Pfam" id="PF06967"/>
    </source>
</evidence>
<evidence type="ECO:0000313" key="3">
    <source>
        <dbReference type="Proteomes" id="UP000621799"/>
    </source>
</evidence>
<sequence length="88" mass="10428">MSYFLSNLLQPLRQWLDTRKIQNPKIALFLFKAIPAQCPFERDIVLFGRRLLRIPPMCKLNPFYEQLVGLRFRAMCYLVDDCGMVELC</sequence>
<accession>A0A928W1H7</accession>
<evidence type="ECO:0000313" key="2">
    <source>
        <dbReference type="EMBL" id="MBE9042178.1"/>
    </source>
</evidence>
<dbReference type="AlphaFoldDB" id="A0A928W1H7"/>
<dbReference type="Pfam" id="PF06967">
    <property type="entry name" value="Mo-nitro_C"/>
    <property type="match status" value="1"/>
</dbReference>
<protein>
    <submittedName>
        <fullName evidence="2">Mo-dependent nitrogenase C-terminal domain-containing protein</fullName>
    </submittedName>
</protein>
<dbReference type="EMBL" id="JADEXN010000312">
    <property type="protein sequence ID" value="MBE9042178.1"/>
    <property type="molecule type" value="Genomic_DNA"/>
</dbReference>